<feature type="region of interest" description="Disordered" evidence="1">
    <location>
        <begin position="1"/>
        <end position="50"/>
    </location>
</feature>
<dbReference type="AlphaFoldDB" id="A0A8K0XN22"/>
<keyword evidence="3" id="KW-1185">Reference proteome</keyword>
<dbReference type="EMBL" id="JAEVFJ010000024">
    <property type="protein sequence ID" value="KAH8094844.1"/>
    <property type="molecule type" value="Genomic_DNA"/>
</dbReference>
<feature type="compositionally biased region" description="Polar residues" evidence="1">
    <location>
        <begin position="128"/>
        <end position="139"/>
    </location>
</feature>
<feature type="compositionally biased region" description="Polar residues" evidence="1">
    <location>
        <begin position="306"/>
        <end position="322"/>
    </location>
</feature>
<proteinExistence type="predicted"/>
<feature type="region of interest" description="Disordered" evidence="1">
    <location>
        <begin position="115"/>
        <end position="163"/>
    </location>
</feature>
<comment type="caution">
    <text evidence="2">The sequence shown here is derived from an EMBL/GenBank/DDBJ whole genome shotgun (WGS) entry which is preliminary data.</text>
</comment>
<accession>A0A8K0XN22</accession>
<sequence>MTTRQNKPEADVTSNGKPSRNMRRTNDSYLSSASNIVEGGKGDMYNAPSSSMSIDAPKIASQPSQMLRHNDQSCVIDVLVKMGIKVRDFAYESTLPPISSVPQFVGGLRSLKREREAYEEEDKPFAGTSRSTAKGTNDTATKKAKGLARELTEPVVPQPNSDQTALTRHTGFLQFGPSLSTLNPDRNHSNHPITPRRQHAFPMSPLSRTPLAAPSWISASQRDPESQDSETWIDTPLATPVASQQWRVIDTSAIPASQLDSNSQQPVPEDVTLSQLGFTLEPSQQYSQDAGPSPTTSPPHRPSTSMLPRNQTPPRDASSSAPVSPPRYDFRDRGDPCTSPLAINATRPRSHSRDKRSTSLSPSRHSSQPRSPPRTKGKRVSQSARPLRRSARNAGKIAEPGALLS</sequence>
<feature type="compositionally biased region" description="Basic and acidic residues" evidence="1">
    <location>
        <begin position="1"/>
        <end position="10"/>
    </location>
</feature>
<dbReference type="Proteomes" id="UP000813824">
    <property type="component" value="Unassembled WGS sequence"/>
</dbReference>
<feature type="region of interest" description="Disordered" evidence="1">
    <location>
        <begin position="175"/>
        <end position="209"/>
    </location>
</feature>
<evidence type="ECO:0000313" key="3">
    <source>
        <dbReference type="Proteomes" id="UP000813824"/>
    </source>
</evidence>
<evidence type="ECO:0000256" key="1">
    <source>
        <dbReference type="SAM" id="MobiDB-lite"/>
    </source>
</evidence>
<name>A0A8K0XN22_9AGAR</name>
<reference evidence="2" key="1">
    <citation type="journal article" date="2021" name="New Phytol.">
        <title>Evolutionary innovations through gain and loss of genes in the ectomycorrhizal Boletales.</title>
        <authorList>
            <person name="Wu G."/>
            <person name="Miyauchi S."/>
            <person name="Morin E."/>
            <person name="Kuo A."/>
            <person name="Drula E."/>
            <person name="Varga T."/>
            <person name="Kohler A."/>
            <person name="Feng B."/>
            <person name="Cao Y."/>
            <person name="Lipzen A."/>
            <person name="Daum C."/>
            <person name="Hundley H."/>
            <person name="Pangilinan J."/>
            <person name="Johnson J."/>
            <person name="Barry K."/>
            <person name="LaButti K."/>
            <person name="Ng V."/>
            <person name="Ahrendt S."/>
            <person name="Min B."/>
            <person name="Choi I.G."/>
            <person name="Park H."/>
            <person name="Plett J.M."/>
            <person name="Magnuson J."/>
            <person name="Spatafora J.W."/>
            <person name="Nagy L.G."/>
            <person name="Henrissat B."/>
            <person name="Grigoriev I.V."/>
            <person name="Yang Z.L."/>
            <person name="Xu J."/>
            <person name="Martin F.M."/>
        </authorList>
    </citation>
    <scope>NUCLEOTIDE SEQUENCE</scope>
    <source>
        <strain evidence="2">KKN 215</strain>
    </source>
</reference>
<evidence type="ECO:0000313" key="2">
    <source>
        <dbReference type="EMBL" id="KAH8094844.1"/>
    </source>
</evidence>
<gene>
    <name evidence="2" type="ORF">BXZ70DRAFT_339380</name>
</gene>
<feature type="region of interest" description="Disordered" evidence="1">
    <location>
        <begin position="284"/>
        <end position="405"/>
    </location>
</feature>
<organism evidence="2 3">
    <name type="scientific">Cristinia sonorae</name>
    <dbReference type="NCBI Taxonomy" id="1940300"/>
    <lineage>
        <taxon>Eukaryota</taxon>
        <taxon>Fungi</taxon>
        <taxon>Dikarya</taxon>
        <taxon>Basidiomycota</taxon>
        <taxon>Agaricomycotina</taxon>
        <taxon>Agaricomycetes</taxon>
        <taxon>Agaricomycetidae</taxon>
        <taxon>Agaricales</taxon>
        <taxon>Pleurotineae</taxon>
        <taxon>Stephanosporaceae</taxon>
        <taxon>Cristinia</taxon>
    </lineage>
</organism>
<protein>
    <submittedName>
        <fullName evidence="2">Uncharacterized protein</fullName>
    </submittedName>
</protein>
<dbReference type="OrthoDB" id="3232876at2759"/>
<feature type="compositionally biased region" description="Low complexity" evidence="1">
    <location>
        <begin position="358"/>
        <end position="369"/>
    </location>
</feature>